<dbReference type="SUPFAM" id="SSF51735">
    <property type="entry name" value="NAD(P)-binding Rossmann-fold domains"/>
    <property type="match status" value="1"/>
</dbReference>
<sequence length="369" mass="39958">MAGEPVKAQSVLLLHGPRQAYQVSEYEIPELVEVDETLIRTHTIGLNPIDWKSPDFNFGIATLPYIAGRELAGRIVTTPRRDSRLKEGDRVLAISTDYRDLRKAAYQEYVVSSDYNVARIPPSISFQQAAGICMGVDFSSILDGPDLLQLMRSVPPESIPEDVRTECLQGISDAERAVPGDWVAVWGGSSTSANITVQLARLAGLKVITIVDTAKHGLRISGCSAQRPDLLIDSHDTNRAVEIINSSVGTQLRFALDTRGRESATILLDALTRQKKLAEAPPSPPDTPRESKRQTSHLVGLTGLPKEAAPEGIAYHTVPIKIFHSVPSGLIKPPPILGVESGFDGVNKGLDRMRAGEISGGRLVVDLLP</sequence>
<dbReference type="InterPro" id="IPR013154">
    <property type="entry name" value="ADH-like_N"/>
</dbReference>
<dbReference type="RefSeq" id="XP_056031894.1">
    <property type="nucleotide sequence ID" value="XM_056171002.1"/>
</dbReference>
<evidence type="ECO:0000256" key="3">
    <source>
        <dbReference type="SAM" id="MobiDB-lite"/>
    </source>
</evidence>
<dbReference type="Gene3D" id="3.90.180.10">
    <property type="entry name" value="Medium-chain alcohol dehydrogenases, catalytic domain"/>
    <property type="match status" value="1"/>
</dbReference>
<reference evidence="5" key="1">
    <citation type="submission" date="2022-09" db="EMBL/GenBank/DDBJ databases">
        <title>Chromosome-level assembly of Trichoderma breve T069, a fungus used in development of biopesticide product.</title>
        <authorList>
            <person name="Lin R."/>
            <person name="Liu T."/>
        </authorList>
    </citation>
    <scope>NUCLEOTIDE SEQUENCE</scope>
    <source>
        <strain evidence="5">T069</strain>
    </source>
</reference>
<keyword evidence="2" id="KW-0560">Oxidoreductase</keyword>
<dbReference type="AlphaFoldDB" id="A0A9W9BGA8"/>
<evidence type="ECO:0000259" key="4">
    <source>
        <dbReference type="Pfam" id="PF08240"/>
    </source>
</evidence>
<evidence type="ECO:0000256" key="1">
    <source>
        <dbReference type="ARBA" id="ARBA00008072"/>
    </source>
</evidence>
<name>A0A9W9BGA8_9HYPO</name>
<dbReference type="SUPFAM" id="SSF50129">
    <property type="entry name" value="GroES-like"/>
    <property type="match status" value="1"/>
</dbReference>
<organism evidence="5 6">
    <name type="scientific">Trichoderma breve</name>
    <dbReference type="NCBI Taxonomy" id="2034170"/>
    <lineage>
        <taxon>Eukaryota</taxon>
        <taxon>Fungi</taxon>
        <taxon>Dikarya</taxon>
        <taxon>Ascomycota</taxon>
        <taxon>Pezizomycotina</taxon>
        <taxon>Sordariomycetes</taxon>
        <taxon>Hypocreomycetidae</taxon>
        <taxon>Hypocreales</taxon>
        <taxon>Hypocreaceae</taxon>
        <taxon>Trichoderma</taxon>
    </lineage>
</organism>
<dbReference type="InterPro" id="IPR052585">
    <property type="entry name" value="Lipid_raft_assoc_Zn_ADH"/>
</dbReference>
<dbReference type="Pfam" id="PF08240">
    <property type="entry name" value="ADH_N"/>
    <property type="match status" value="1"/>
</dbReference>
<dbReference type="GeneID" id="80865690"/>
<dbReference type="CDD" id="cd08249">
    <property type="entry name" value="enoyl_reductase_like"/>
    <property type="match status" value="1"/>
</dbReference>
<dbReference type="EMBL" id="JAOPEN010000002">
    <property type="protein sequence ID" value="KAJ4862838.1"/>
    <property type="molecule type" value="Genomic_DNA"/>
</dbReference>
<dbReference type="GO" id="GO:0016651">
    <property type="term" value="F:oxidoreductase activity, acting on NAD(P)H"/>
    <property type="evidence" value="ECO:0007669"/>
    <property type="project" value="InterPro"/>
</dbReference>
<dbReference type="Gene3D" id="3.40.50.720">
    <property type="entry name" value="NAD(P)-binding Rossmann-like Domain"/>
    <property type="match status" value="1"/>
</dbReference>
<accession>A0A9W9BGA8</accession>
<gene>
    <name evidence="5" type="ORF">T069G_03792</name>
</gene>
<dbReference type="InterPro" id="IPR047122">
    <property type="entry name" value="Trans-enoyl_RdTase-like"/>
</dbReference>
<proteinExistence type="inferred from homology"/>
<comment type="similarity">
    <text evidence="1">Belongs to the zinc-containing alcohol dehydrogenase family.</text>
</comment>
<evidence type="ECO:0000313" key="6">
    <source>
        <dbReference type="Proteomes" id="UP001140511"/>
    </source>
</evidence>
<protein>
    <recommendedName>
        <fullName evidence="4">Alcohol dehydrogenase-like N-terminal domain-containing protein</fullName>
    </recommendedName>
</protein>
<keyword evidence="6" id="KW-1185">Reference proteome</keyword>
<dbReference type="Proteomes" id="UP001140511">
    <property type="component" value="Unassembled WGS sequence"/>
</dbReference>
<evidence type="ECO:0000313" key="5">
    <source>
        <dbReference type="EMBL" id="KAJ4862838.1"/>
    </source>
</evidence>
<dbReference type="InterPro" id="IPR036291">
    <property type="entry name" value="NAD(P)-bd_dom_sf"/>
</dbReference>
<dbReference type="PANTHER" id="PTHR43482">
    <property type="entry name" value="PROTEIN AST1-RELATED"/>
    <property type="match status" value="1"/>
</dbReference>
<comment type="caution">
    <text evidence="5">The sequence shown here is derived from an EMBL/GenBank/DDBJ whole genome shotgun (WGS) entry which is preliminary data.</text>
</comment>
<evidence type="ECO:0000256" key="2">
    <source>
        <dbReference type="ARBA" id="ARBA00023002"/>
    </source>
</evidence>
<dbReference type="InterPro" id="IPR011032">
    <property type="entry name" value="GroES-like_sf"/>
</dbReference>
<dbReference type="PANTHER" id="PTHR43482:SF2">
    <property type="entry name" value="ZINC-BINDING DEHYDROGENASE FAMILY, PUTATIVE (AFU_ORTHOLOGUE AFUA_3G15030)-RELATED"/>
    <property type="match status" value="1"/>
</dbReference>
<feature type="domain" description="Alcohol dehydrogenase-like N-terminal" evidence="4">
    <location>
        <begin position="35"/>
        <end position="121"/>
    </location>
</feature>
<feature type="region of interest" description="Disordered" evidence="3">
    <location>
        <begin position="275"/>
        <end position="295"/>
    </location>
</feature>